<feature type="transmembrane region" description="Helical" evidence="7">
    <location>
        <begin position="105"/>
        <end position="133"/>
    </location>
</feature>
<comment type="similarity">
    <text evidence="7">Belongs to the binding-protein-dependent transport system permease family.</text>
</comment>
<sequence length="290" mass="31899">MPGNVAYVILGDFAPLDQIHALEEKLGFNDPWYVQYWRWLSHVVRFDFGDSLIMERPIGPILWQAVANSAILAVISIILVAIIGIWLGVYSAVRHGRASDHAVSIGTYIVLAVPEFFWCIVLIVVFAGTLNWLPATGYTAFQDGFFAWASHLILPVVALVMGLVAHVSRLTRSSMLEVMHSQYVVAARARGIPEARVIREHALPNALLPTITVLAIDVGVLMGGMIVVETIFSYPGLGRLLIFSIQQLDLPLIQAAMMVVAVIYALANLLADVLYAFLNPRIRYGKVAHG</sequence>
<evidence type="ECO:0000256" key="1">
    <source>
        <dbReference type="ARBA" id="ARBA00004651"/>
    </source>
</evidence>
<dbReference type="SUPFAM" id="SSF161098">
    <property type="entry name" value="MetI-like"/>
    <property type="match status" value="1"/>
</dbReference>
<evidence type="ECO:0000259" key="8">
    <source>
        <dbReference type="PROSITE" id="PS50928"/>
    </source>
</evidence>
<feature type="transmembrane region" description="Helical" evidence="7">
    <location>
        <begin position="70"/>
        <end position="93"/>
    </location>
</feature>
<dbReference type="Gene3D" id="1.10.3720.10">
    <property type="entry name" value="MetI-like"/>
    <property type="match status" value="1"/>
</dbReference>
<keyword evidence="10" id="KW-1185">Reference proteome</keyword>
<dbReference type="PROSITE" id="PS50928">
    <property type="entry name" value="ABC_TM1"/>
    <property type="match status" value="1"/>
</dbReference>
<keyword evidence="3" id="KW-1003">Cell membrane</keyword>
<reference evidence="9 10" key="1">
    <citation type="submission" date="2018-05" db="EMBL/GenBank/DDBJ databases">
        <title>Acuticoccus sediminis sp. nov., isolated from deep-sea sediment of Indian Ocean.</title>
        <authorList>
            <person name="Liu X."/>
            <person name="Lai Q."/>
            <person name="Du Y."/>
            <person name="Sun F."/>
            <person name="Zhang X."/>
            <person name="Wang S."/>
            <person name="Shao Z."/>
        </authorList>
    </citation>
    <scope>NUCLEOTIDE SEQUENCE [LARGE SCALE GENOMIC DNA]</scope>
    <source>
        <strain evidence="9 10">PTG4-2</strain>
    </source>
</reference>
<keyword evidence="4 7" id="KW-0812">Transmembrane</keyword>
<keyword evidence="6 7" id="KW-0472">Membrane</keyword>
<accession>A0A8B2P2M2</accession>
<protein>
    <submittedName>
        <fullName evidence="9">ABC transporter</fullName>
    </submittedName>
</protein>
<evidence type="ECO:0000256" key="2">
    <source>
        <dbReference type="ARBA" id="ARBA00022448"/>
    </source>
</evidence>
<evidence type="ECO:0000313" key="9">
    <source>
        <dbReference type="EMBL" id="RAI02507.1"/>
    </source>
</evidence>
<dbReference type="EMBL" id="QHHQ01000002">
    <property type="protein sequence ID" value="RAI02507.1"/>
    <property type="molecule type" value="Genomic_DNA"/>
</dbReference>
<comment type="caution">
    <text evidence="9">The sequence shown here is derived from an EMBL/GenBank/DDBJ whole genome shotgun (WGS) entry which is preliminary data.</text>
</comment>
<evidence type="ECO:0000313" key="10">
    <source>
        <dbReference type="Proteomes" id="UP000249590"/>
    </source>
</evidence>
<dbReference type="Proteomes" id="UP000249590">
    <property type="component" value="Unassembled WGS sequence"/>
</dbReference>
<keyword evidence="2 7" id="KW-0813">Transport</keyword>
<evidence type="ECO:0000256" key="5">
    <source>
        <dbReference type="ARBA" id="ARBA00022989"/>
    </source>
</evidence>
<dbReference type="GO" id="GO:0055085">
    <property type="term" value="P:transmembrane transport"/>
    <property type="evidence" value="ECO:0007669"/>
    <property type="project" value="InterPro"/>
</dbReference>
<feature type="transmembrane region" description="Helical" evidence="7">
    <location>
        <begin position="252"/>
        <end position="278"/>
    </location>
</feature>
<organism evidence="9 10">
    <name type="scientific">Acuticoccus sediminis</name>
    <dbReference type="NCBI Taxonomy" id="2184697"/>
    <lineage>
        <taxon>Bacteria</taxon>
        <taxon>Pseudomonadati</taxon>
        <taxon>Pseudomonadota</taxon>
        <taxon>Alphaproteobacteria</taxon>
        <taxon>Hyphomicrobiales</taxon>
        <taxon>Amorphaceae</taxon>
        <taxon>Acuticoccus</taxon>
    </lineage>
</organism>
<evidence type="ECO:0000256" key="6">
    <source>
        <dbReference type="ARBA" id="ARBA00023136"/>
    </source>
</evidence>
<dbReference type="GO" id="GO:0005886">
    <property type="term" value="C:plasma membrane"/>
    <property type="evidence" value="ECO:0007669"/>
    <property type="project" value="UniProtKB-SubCell"/>
</dbReference>
<evidence type="ECO:0000256" key="3">
    <source>
        <dbReference type="ARBA" id="ARBA00022475"/>
    </source>
</evidence>
<dbReference type="InterPro" id="IPR035906">
    <property type="entry name" value="MetI-like_sf"/>
</dbReference>
<name>A0A8B2P2M2_9HYPH</name>
<comment type="subcellular location">
    <subcellularLocation>
        <location evidence="1 7">Cell membrane</location>
        <topology evidence="1 7">Multi-pass membrane protein</topology>
    </subcellularLocation>
</comment>
<dbReference type="OrthoDB" id="9807402at2"/>
<dbReference type="Pfam" id="PF00528">
    <property type="entry name" value="BPD_transp_1"/>
    <property type="match status" value="1"/>
</dbReference>
<dbReference type="PANTHER" id="PTHR43163:SF6">
    <property type="entry name" value="DIPEPTIDE TRANSPORT SYSTEM PERMEASE PROTEIN DPPB-RELATED"/>
    <property type="match status" value="1"/>
</dbReference>
<feature type="transmembrane region" description="Helical" evidence="7">
    <location>
        <begin position="145"/>
        <end position="165"/>
    </location>
</feature>
<proteinExistence type="inferred from homology"/>
<gene>
    <name evidence="9" type="ORF">DLJ53_08820</name>
</gene>
<evidence type="ECO:0000256" key="4">
    <source>
        <dbReference type="ARBA" id="ARBA00022692"/>
    </source>
</evidence>
<dbReference type="AlphaFoldDB" id="A0A8B2P2M2"/>
<feature type="transmembrane region" description="Helical" evidence="7">
    <location>
        <begin position="206"/>
        <end position="232"/>
    </location>
</feature>
<dbReference type="CDD" id="cd06261">
    <property type="entry name" value="TM_PBP2"/>
    <property type="match status" value="1"/>
</dbReference>
<dbReference type="PANTHER" id="PTHR43163">
    <property type="entry name" value="DIPEPTIDE TRANSPORT SYSTEM PERMEASE PROTEIN DPPB-RELATED"/>
    <property type="match status" value="1"/>
</dbReference>
<evidence type="ECO:0000256" key="7">
    <source>
        <dbReference type="RuleBase" id="RU363032"/>
    </source>
</evidence>
<keyword evidence="5 7" id="KW-1133">Transmembrane helix</keyword>
<feature type="domain" description="ABC transmembrane type-1" evidence="8">
    <location>
        <begin position="66"/>
        <end position="271"/>
    </location>
</feature>
<dbReference type="InterPro" id="IPR000515">
    <property type="entry name" value="MetI-like"/>
</dbReference>